<proteinExistence type="inferred from homology"/>
<evidence type="ECO:0000256" key="3">
    <source>
        <dbReference type="ARBA" id="ARBA00022679"/>
    </source>
</evidence>
<dbReference type="Pfam" id="PF00588">
    <property type="entry name" value="SpoU_methylase"/>
    <property type="match status" value="1"/>
</dbReference>
<dbReference type="InterPro" id="IPR029028">
    <property type="entry name" value="Alpha/beta_knot_MTases"/>
</dbReference>
<dbReference type="GO" id="GO:0008173">
    <property type="term" value="F:RNA methyltransferase activity"/>
    <property type="evidence" value="ECO:0007669"/>
    <property type="project" value="InterPro"/>
</dbReference>
<reference evidence="6 7" key="1">
    <citation type="submission" date="2016-11" db="EMBL/GenBank/DDBJ databases">
        <title>Description of two novel members of the family Erysipelotrichaceae: Ileibacterium lipovorans gen. nov., sp. nov. and Dubosiella newyorkensis, gen. nov., sp. nov.</title>
        <authorList>
            <person name="Cox L.M."/>
            <person name="Sohn J."/>
            <person name="Tyrrell K.L."/>
            <person name="Citron D.M."/>
            <person name="Lawson P.A."/>
            <person name="Patel N.B."/>
            <person name="Iizumi T."/>
            <person name="Perez-Perez G.I."/>
            <person name="Goldstein E.J."/>
            <person name="Blaser M.J."/>
        </authorList>
    </citation>
    <scope>NUCLEOTIDE SEQUENCE [LARGE SCALE GENOMIC DNA]</scope>
    <source>
        <strain evidence="6 7">NYU-BL-A4</strain>
    </source>
</reference>
<dbReference type="InterPro" id="IPR051259">
    <property type="entry name" value="rRNA_Methyltransferase"/>
</dbReference>
<accession>A0A1U7NQ77</accession>
<comment type="similarity">
    <text evidence="1">Belongs to the class IV-like SAM-binding methyltransferase superfamily. RNA methyltransferase TrmH family.</text>
</comment>
<evidence type="ECO:0000313" key="6">
    <source>
        <dbReference type="EMBL" id="OLU47789.1"/>
    </source>
</evidence>
<keyword evidence="2" id="KW-0489">Methyltransferase</keyword>
<dbReference type="InterPro" id="IPR053888">
    <property type="entry name" value="MRM3-like_sub_bind"/>
</dbReference>
<dbReference type="InterPro" id="IPR001537">
    <property type="entry name" value="SpoU_MeTrfase"/>
</dbReference>
<comment type="caution">
    <text evidence="6">The sequence shown here is derived from an EMBL/GenBank/DDBJ whole genome shotgun (WGS) entry which is preliminary data.</text>
</comment>
<dbReference type="EMBL" id="MPKA01000042">
    <property type="protein sequence ID" value="OLU47789.1"/>
    <property type="molecule type" value="Genomic_DNA"/>
</dbReference>
<dbReference type="CDD" id="cd18095">
    <property type="entry name" value="SpoU-like_rRNA-MTase"/>
    <property type="match status" value="1"/>
</dbReference>
<dbReference type="RefSeq" id="WP_076340535.1">
    <property type="nucleotide sequence ID" value="NZ_CAPDDE010000095.1"/>
</dbReference>
<dbReference type="Pfam" id="PF22435">
    <property type="entry name" value="MRM3-like_sub_bind"/>
    <property type="match status" value="1"/>
</dbReference>
<dbReference type="STRING" id="1862672.BO225_01580"/>
<protein>
    <submittedName>
        <fullName evidence="6">Uncharacterized protein</fullName>
    </submittedName>
</protein>
<evidence type="ECO:0000256" key="1">
    <source>
        <dbReference type="ARBA" id="ARBA00007228"/>
    </source>
</evidence>
<dbReference type="OrthoDB" id="9785673at2"/>
<name>A0A1U7NQ77_9FIRM</name>
<dbReference type="PANTHER" id="PTHR43191:SF2">
    <property type="entry name" value="RRNA METHYLTRANSFERASE 3, MITOCHONDRIAL"/>
    <property type="match status" value="1"/>
</dbReference>
<dbReference type="InterPro" id="IPR029026">
    <property type="entry name" value="tRNA_m1G_MTases_N"/>
</dbReference>
<keyword evidence="3" id="KW-0808">Transferase</keyword>
<dbReference type="PANTHER" id="PTHR43191">
    <property type="entry name" value="RRNA METHYLTRANSFERASE 3"/>
    <property type="match status" value="1"/>
</dbReference>
<gene>
    <name evidence="6" type="ORF">BO225_01580</name>
</gene>
<dbReference type="AlphaFoldDB" id="A0A1U7NQ77"/>
<evidence type="ECO:0000259" key="4">
    <source>
        <dbReference type="Pfam" id="PF00588"/>
    </source>
</evidence>
<dbReference type="Gene3D" id="3.30.1330.30">
    <property type="match status" value="1"/>
</dbReference>
<feature type="domain" description="MRM3-like substrate binding" evidence="5">
    <location>
        <begin position="9"/>
        <end position="80"/>
    </location>
</feature>
<organism evidence="6 7">
    <name type="scientific">Dubosiella newyorkensis</name>
    <dbReference type="NCBI Taxonomy" id="1862672"/>
    <lineage>
        <taxon>Bacteria</taxon>
        <taxon>Bacillati</taxon>
        <taxon>Bacillota</taxon>
        <taxon>Erysipelotrichia</taxon>
        <taxon>Erysipelotrichales</taxon>
        <taxon>Erysipelotrichaceae</taxon>
        <taxon>Dubosiella</taxon>
    </lineage>
</organism>
<dbReference type="GO" id="GO:0032259">
    <property type="term" value="P:methylation"/>
    <property type="evidence" value="ECO:0007669"/>
    <property type="project" value="UniProtKB-KW"/>
</dbReference>
<keyword evidence="7" id="KW-1185">Reference proteome</keyword>
<evidence type="ECO:0000313" key="7">
    <source>
        <dbReference type="Proteomes" id="UP000186705"/>
    </source>
</evidence>
<evidence type="ECO:0000259" key="5">
    <source>
        <dbReference type="Pfam" id="PF22435"/>
    </source>
</evidence>
<dbReference type="Gene3D" id="3.40.1280.10">
    <property type="match status" value="1"/>
</dbReference>
<dbReference type="InterPro" id="IPR029064">
    <property type="entry name" value="Ribosomal_eL30-like_sf"/>
</dbReference>
<dbReference type="SUPFAM" id="SSF55315">
    <property type="entry name" value="L30e-like"/>
    <property type="match status" value="1"/>
</dbReference>
<feature type="domain" description="tRNA/rRNA methyltransferase SpoU type" evidence="4">
    <location>
        <begin position="101"/>
        <end position="239"/>
    </location>
</feature>
<sequence>MKTIESVQNKEIKEVCKLHTKKGRDGSNQFLVEGVHLIQEAYEAHLLDRIFLSENVELDLDVEQVLCSQAVLNKISLQKSNASCIGLCHKPDRKVVSCDRTLLLDEVQDPGNMGTLIRSALSFGFNAIFYSKGCVDPYNPKVVQASQGALFKVHIEEAEMVSTIRKLQEDGFLVLGTALRSYSHFLHEIEFPKKTAFVLGNEGSGLSNRVIGVCDDCVKIDMDRFESLNVGVAGSICMYSCFIQGR</sequence>
<dbReference type="GeneID" id="78274637"/>
<dbReference type="Proteomes" id="UP000186705">
    <property type="component" value="Unassembled WGS sequence"/>
</dbReference>
<evidence type="ECO:0000256" key="2">
    <source>
        <dbReference type="ARBA" id="ARBA00022603"/>
    </source>
</evidence>
<dbReference type="GO" id="GO:0003723">
    <property type="term" value="F:RNA binding"/>
    <property type="evidence" value="ECO:0007669"/>
    <property type="project" value="InterPro"/>
</dbReference>
<dbReference type="GO" id="GO:0006396">
    <property type="term" value="P:RNA processing"/>
    <property type="evidence" value="ECO:0007669"/>
    <property type="project" value="InterPro"/>
</dbReference>
<dbReference type="SUPFAM" id="SSF75217">
    <property type="entry name" value="alpha/beta knot"/>
    <property type="match status" value="1"/>
</dbReference>